<evidence type="ECO:0000259" key="4">
    <source>
        <dbReference type="Pfam" id="PF00733"/>
    </source>
</evidence>
<dbReference type="GO" id="GO:0004066">
    <property type="term" value="F:asparagine synthase (glutamine-hydrolyzing) activity"/>
    <property type="evidence" value="ECO:0007669"/>
    <property type="project" value="UniProtKB-EC"/>
</dbReference>
<dbReference type="GO" id="GO:0006529">
    <property type="term" value="P:asparagine biosynthetic process"/>
    <property type="evidence" value="ECO:0007669"/>
    <property type="project" value="InterPro"/>
</dbReference>
<dbReference type="PANTHER" id="PTHR43284">
    <property type="entry name" value="ASPARAGINE SYNTHETASE (GLUTAMINE-HYDROLYZING)"/>
    <property type="match status" value="1"/>
</dbReference>
<dbReference type="AlphaFoldDB" id="A0A418W0V7"/>
<dbReference type="PANTHER" id="PTHR43284:SF1">
    <property type="entry name" value="ASPARAGINE SYNTHETASE"/>
    <property type="match status" value="1"/>
</dbReference>
<evidence type="ECO:0000256" key="3">
    <source>
        <dbReference type="ARBA" id="ARBA00048741"/>
    </source>
</evidence>
<comment type="pathway">
    <text evidence="1">Amino-acid biosynthesis; L-asparagine biosynthesis; L-asparagine from L-aspartate (L-Gln route): step 1/1.</text>
</comment>
<gene>
    <name evidence="6" type="ORF">D3877_03020</name>
</gene>
<feature type="domain" description="Asparagine synthetase" evidence="4">
    <location>
        <begin position="240"/>
        <end position="595"/>
    </location>
</feature>
<evidence type="ECO:0000259" key="5">
    <source>
        <dbReference type="Pfam" id="PF13537"/>
    </source>
</evidence>
<dbReference type="Pfam" id="PF00733">
    <property type="entry name" value="Asn_synthase"/>
    <property type="match status" value="1"/>
</dbReference>
<accession>A0A418W0V7</accession>
<evidence type="ECO:0000313" key="7">
    <source>
        <dbReference type="Proteomes" id="UP000283458"/>
    </source>
</evidence>
<sequence length="636" mass="68690">MRLICGFLHLDGRPAEAGRLAAMVAAMIESGLTPAVASFVEGPMALATLEFAPAAAIPRVDPPAATALPRGASGLVLAADARLYEGADGKTDEAALLNALERREADGSDGGLGGIFGDFALAAWDPRDQTLLCARDGMGVRPLFINDQPDRVFAFASLPRGLNASGFVARELDEAALLSTLLMRGTPNNRSVLRGVERLPVGAWTRVSARRRESGRHWRLDPATAGQNRCRPEEAAEEMAALVTQAVRVRLPETGPVATHLSGGLDSPSITVLAARALRATGRPLLAYPFLPTPQGDYAPDGEGPLAQTVLDQEPDIVSIPARIGPPLDFLLPRMDCDQPLPFDPADPNAWICMDAAARGAQIFLSGWGGDEGASFNGRGALAEALLAGRWWRFAREIRAVSVARGCLMTDTLRGEVLNYLLPDAIQTFARSLLGRTRDSAPMTSIRLLLRNEAMGGVPPPSPPMRPNAVANRLRLLNGPVLTRRPEHWALTGARTGIAAAFPLLDRRVIEFALSLPSALFLRDGVSRRLYRDAMIGILPDKILKNSTKHTPFPEASLVVALQRDTLLRQLSDLRGHPRINALFDLEALEQRLRALPPPEEALRRSGELGGDRALRKVAETAPRVLRFISYVRQHH</sequence>
<evidence type="ECO:0000256" key="1">
    <source>
        <dbReference type="ARBA" id="ARBA00005187"/>
    </source>
</evidence>
<dbReference type="GO" id="GO:0005829">
    <property type="term" value="C:cytosol"/>
    <property type="evidence" value="ECO:0007669"/>
    <property type="project" value="TreeGrafter"/>
</dbReference>
<dbReference type="SUPFAM" id="SSF56235">
    <property type="entry name" value="N-terminal nucleophile aminohydrolases (Ntn hydrolases)"/>
    <property type="match status" value="1"/>
</dbReference>
<dbReference type="EMBL" id="QYUL01000001">
    <property type="protein sequence ID" value="RJF83635.1"/>
    <property type="molecule type" value="Genomic_DNA"/>
</dbReference>
<dbReference type="RefSeq" id="WP_119829274.1">
    <property type="nucleotide sequence ID" value="NZ_QYUL01000001.1"/>
</dbReference>
<proteinExistence type="predicted"/>
<dbReference type="Gene3D" id="3.60.20.10">
    <property type="entry name" value="Glutamine Phosphoribosylpyrophosphate, subunit 1, domain 1"/>
    <property type="match status" value="1"/>
</dbReference>
<dbReference type="InterPro" id="IPR029055">
    <property type="entry name" value="Ntn_hydrolases_N"/>
</dbReference>
<reference evidence="6 7" key="1">
    <citation type="submission" date="2018-09" db="EMBL/GenBank/DDBJ databases">
        <authorList>
            <person name="Zhu H."/>
        </authorList>
    </citation>
    <scope>NUCLEOTIDE SEQUENCE [LARGE SCALE GENOMIC DNA]</scope>
    <source>
        <strain evidence="6 7">K2W22B-5</strain>
    </source>
</reference>
<evidence type="ECO:0000256" key="2">
    <source>
        <dbReference type="ARBA" id="ARBA00012737"/>
    </source>
</evidence>
<dbReference type="InterPro" id="IPR051786">
    <property type="entry name" value="ASN_synthetase/amidase"/>
</dbReference>
<dbReference type="InterPro" id="IPR001962">
    <property type="entry name" value="Asn_synthase"/>
</dbReference>
<feature type="domain" description="Glutamine amidotransferase type-2" evidence="5">
    <location>
        <begin position="90"/>
        <end position="162"/>
    </location>
</feature>
<dbReference type="SUPFAM" id="SSF52402">
    <property type="entry name" value="Adenine nucleotide alpha hydrolases-like"/>
    <property type="match status" value="1"/>
</dbReference>
<dbReference type="OrthoDB" id="9763290at2"/>
<comment type="caution">
    <text evidence="6">The sequence shown here is derived from an EMBL/GenBank/DDBJ whole genome shotgun (WGS) entry which is preliminary data.</text>
</comment>
<dbReference type="InterPro" id="IPR017932">
    <property type="entry name" value="GATase_2_dom"/>
</dbReference>
<dbReference type="Gene3D" id="3.40.50.620">
    <property type="entry name" value="HUPs"/>
    <property type="match status" value="2"/>
</dbReference>
<dbReference type="EC" id="6.3.5.4" evidence="2"/>
<protein>
    <recommendedName>
        <fullName evidence="2">asparagine synthase (glutamine-hydrolyzing)</fullName>
        <ecNumber evidence="2">6.3.5.4</ecNumber>
    </recommendedName>
</protein>
<comment type="catalytic activity">
    <reaction evidence="3">
        <text>L-aspartate + L-glutamine + ATP + H2O = L-asparagine + L-glutamate + AMP + diphosphate + H(+)</text>
        <dbReference type="Rhea" id="RHEA:12228"/>
        <dbReference type="ChEBI" id="CHEBI:15377"/>
        <dbReference type="ChEBI" id="CHEBI:15378"/>
        <dbReference type="ChEBI" id="CHEBI:29985"/>
        <dbReference type="ChEBI" id="CHEBI:29991"/>
        <dbReference type="ChEBI" id="CHEBI:30616"/>
        <dbReference type="ChEBI" id="CHEBI:33019"/>
        <dbReference type="ChEBI" id="CHEBI:58048"/>
        <dbReference type="ChEBI" id="CHEBI:58359"/>
        <dbReference type="ChEBI" id="CHEBI:456215"/>
        <dbReference type="EC" id="6.3.5.4"/>
    </reaction>
</comment>
<keyword evidence="7" id="KW-1185">Reference proteome</keyword>
<organism evidence="6 7">
    <name type="scientific">Azospirillum cavernae</name>
    <dbReference type="NCBI Taxonomy" id="2320860"/>
    <lineage>
        <taxon>Bacteria</taxon>
        <taxon>Pseudomonadati</taxon>
        <taxon>Pseudomonadota</taxon>
        <taxon>Alphaproteobacteria</taxon>
        <taxon>Rhodospirillales</taxon>
        <taxon>Azospirillaceae</taxon>
        <taxon>Azospirillum</taxon>
    </lineage>
</organism>
<dbReference type="Pfam" id="PF13537">
    <property type="entry name" value="GATase_7"/>
    <property type="match status" value="1"/>
</dbReference>
<dbReference type="Proteomes" id="UP000283458">
    <property type="component" value="Unassembled WGS sequence"/>
</dbReference>
<name>A0A418W0V7_9PROT</name>
<dbReference type="InterPro" id="IPR014729">
    <property type="entry name" value="Rossmann-like_a/b/a_fold"/>
</dbReference>
<evidence type="ECO:0000313" key="6">
    <source>
        <dbReference type="EMBL" id="RJF83635.1"/>
    </source>
</evidence>